<dbReference type="Proteomes" id="UP000284822">
    <property type="component" value="Unassembled WGS sequence"/>
</dbReference>
<dbReference type="GO" id="GO:0005829">
    <property type="term" value="C:cytosol"/>
    <property type="evidence" value="ECO:0007669"/>
    <property type="project" value="TreeGrafter"/>
</dbReference>
<evidence type="ECO:0000313" key="1">
    <source>
        <dbReference type="EMBL" id="RHW43936.1"/>
    </source>
</evidence>
<dbReference type="InterPro" id="IPR005025">
    <property type="entry name" value="FMN_Rdtase-like_dom"/>
</dbReference>
<dbReference type="GO" id="GO:0010181">
    <property type="term" value="F:FMN binding"/>
    <property type="evidence" value="ECO:0007669"/>
    <property type="project" value="TreeGrafter"/>
</dbReference>
<gene>
    <name evidence="1" type="ORF">DS832_09720</name>
</gene>
<dbReference type="EMBL" id="QOCS01000039">
    <property type="protein sequence ID" value="RHW43936.1"/>
    <property type="molecule type" value="Genomic_DNA"/>
</dbReference>
<dbReference type="SUPFAM" id="SSF52218">
    <property type="entry name" value="Flavoproteins"/>
    <property type="match status" value="1"/>
</dbReference>
<name>A0A347SSW5_9LACO</name>
<dbReference type="Pfam" id="PF03358">
    <property type="entry name" value="FMN_red"/>
    <property type="match status" value="1"/>
</dbReference>
<proteinExistence type="predicted"/>
<dbReference type="PANTHER" id="PTHR30543:SF21">
    <property type="entry name" value="NAD(P)H-DEPENDENT FMN REDUCTASE LOT6"/>
    <property type="match status" value="1"/>
</dbReference>
<dbReference type="InterPro" id="IPR050712">
    <property type="entry name" value="NAD(P)H-dep_reductase"/>
</dbReference>
<evidence type="ECO:0000313" key="2">
    <source>
        <dbReference type="Proteomes" id="UP000284822"/>
    </source>
</evidence>
<dbReference type="Gene3D" id="3.40.50.360">
    <property type="match status" value="1"/>
</dbReference>
<organism evidence="1 2">
    <name type="scientific">Bombilactobacillus bombi</name>
    <dbReference type="NCBI Taxonomy" id="1303590"/>
    <lineage>
        <taxon>Bacteria</taxon>
        <taxon>Bacillati</taxon>
        <taxon>Bacillota</taxon>
        <taxon>Bacilli</taxon>
        <taxon>Lactobacillales</taxon>
        <taxon>Lactobacillaceae</taxon>
        <taxon>Bombilactobacillus</taxon>
    </lineage>
</organism>
<dbReference type="PANTHER" id="PTHR30543">
    <property type="entry name" value="CHROMATE REDUCTASE"/>
    <property type="match status" value="1"/>
</dbReference>
<dbReference type="InterPro" id="IPR029039">
    <property type="entry name" value="Flavoprotein-like_sf"/>
</dbReference>
<dbReference type="RefSeq" id="WP_118908700.1">
    <property type="nucleotide sequence ID" value="NZ_CP031513.1"/>
</dbReference>
<comment type="caution">
    <text evidence="1">The sequence shown here is derived from an EMBL/GenBank/DDBJ whole genome shotgun (WGS) entry which is preliminary data.</text>
</comment>
<dbReference type="AlphaFoldDB" id="A0A347SSW5"/>
<accession>A0A347SSW5</accession>
<reference evidence="1 2" key="1">
    <citation type="submission" date="2018-07" db="EMBL/GenBank/DDBJ databases">
        <title>Genome sequences of six Lactobacillus spp. isolated from bumble bee guts.</title>
        <authorList>
            <person name="Motta E.V.S."/>
            <person name="Moran N.A."/>
        </authorList>
    </citation>
    <scope>NUCLEOTIDE SEQUENCE [LARGE SCALE GENOMIC DNA]</scope>
    <source>
        <strain evidence="1 2">LV-8.1</strain>
    </source>
</reference>
<dbReference type="KEGG" id="lbm:DS830_06380"/>
<dbReference type="GO" id="GO:0016491">
    <property type="term" value="F:oxidoreductase activity"/>
    <property type="evidence" value="ECO:0007669"/>
    <property type="project" value="InterPro"/>
</dbReference>
<protein>
    <submittedName>
        <fullName evidence="1">NADPH-dependent FMN reductase</fullName>
    </submittedName>
</protein>
<sequence length="181" mass="20527">MKLFAIVGTNADFSYNRILLKYIQKKFSKQAEIEICELTELPAFCEDDDLNNYSELVDIEKKITAADGIIISTPEYDHAIPAALKSLLEWMSYKVHPFKAKPVMVVGASYGTQGASRAQLQLRQILVCPEIDAYVLPGNEFLLGNTAKAFDKLGNLTEKVEDQKLQNCFNDFIDYINHFHR</sequence>